<name>A0A086TCU3_HAPC1</name>
<dbReference type="HOGENOM" id="CLU_2775356_0_0_1"/>
<comment type="caution">
    <text evidence="2">The sequence shown here is derived from an EMBL/GenBank/DDBJ whole genome shotgun (WGS) entry which is preliminary data.</text>
</comment>
<sequence>MATGGGRRATRWKGGQLETTGKGSARAEDAKSWHGGKRATLDPEGSRNEAPNRVRDRALGRGRGWYDAE</sequence>
<protein>
    <submittedName>
        <fullName evidence="2">Uncharacterized protein</fullName>
    </submittedName>
</protein>
<feature type="compositionally biased region" description="Basic and acidic residues" evidence="1">
    <location>
        <begin position="39"/>
        <end position="69"/>
    </location>
</feature>
<reference evidence="3" key="1">
    <citation type="journal article" date="2014" name="Genome Announc.">
        <title>Genome sequence and annotation of Acremonium chrysogenum, producer of the beta-lactam antibiotic cephalosporin C.</title>
        <authorList>
            <person name="Terfehr D."/>
            <person name="Dahlmann T.A."/>
            <person name="Specht T."/>
            <person name="Zadra I."/>
            <person name="Kuernsteiner H."/>
            <person name="Kueck U."/>
        </authorList>
    </citation>
    <scope>NUCLEOTIDE SEQUENCE [LARGE SCALE GENOMIC DNA]</scope>
    <source>
        <strain evidence="3">ATCC 11550 / CBS 779.69 / DSM 880 / IAM 14645 / JCM 23072 / IMI 49137</strain>
    </source>
</reference>
<evidence type="ECO:0000313" key="3">
    <source>
        <dbReference type="Proteomes" id="UP000029964"/>
    </source>
</evidence>
<evidence type="ECO:0000313" key="2">
    <source>
        <dbReference type="EMBL" id="KFH47175.1"/>
    </source>
</evidence>
<dbReference type="Proteomes" id="UP000029964">
    <property type="component" value="Unassembled WGS sequence"/>
</dbReference>
<gene>
    <name evidence="2" type="ORF">ACRE_019550</name>
</gene>
<accession>A0A086TCU3</accession>
<feature type="region of interest" description="Disordered" evidence="1">
    <location>
        <begin position="1"/>
        <end position="69"/>
    </location>
</feature>
<dbReference type="EMBL" id="JPKY01000012">
    <property type="protein sequence ID" value="KFH47175.1"/>
    <property type="molecule type" value="Genomic_DNA"/>
</dbReference>
<dbReference type="AlphaFoldDB" id="A0A086TCU3"/>
<keyword evidence="3" id="KW-1185">Reference proteome</keyword>
<evidence type="ECO:0000256" key="1">
    <source>
        <dbReference type="SAM" id="MobiDB-lite"/>
    </source>
</evidence>
<proteinExistence type="predicted"/>
<organism evidence="2 3">
    <name type="scientific">Hapsidospora chrysogenum (strain ATCC 11550 / CBS 779.69 / DSM 880 / IAM 14645 / JCM 23072 / IMI 49137)</name>
    <name type="common">Acremonium chrysogenum</name>
    <dbReference type="NCBI Taxonomy" id="857340"/>
    <lineage>
        <taxon>Eukaryota</taxon>
        <taxon>Fungi</taxon>
        <taxon>Dikarya</taxon>
        <taxon>Ascomycota</taxon>
        <taxon>Pezizomycotina</taxon>
        <taxon>Sordariomycetes</taxon>
        <taxon>Hypocreomycetidae</taxon>
        <taxon>Hypocreales</taxon>
        <taxon>Bionectriaceae</taxon>
        <taxon>Hapsidospora</taxon>
    </lineage>
</organism>